<evidence type="ECO:0000313" key="4">
    <source>
        <dbReference type="EMBL" id="KAL0819835.1"/>
    </source>
</evidence>
<dbReference type="PANTHER" id="PTHR45632:SF3">
    <property type="entry name" value="KELCH-LIKE PROTEIN 32"/>
    <property type="match status" value="1"/>
</dbReference>
<dbReference type="PROSITE" id="PS50097">
    <property type="entry name" value="BTB"/>
    <property type="match status" value="1"/>
</dbReference>
<dbReference type="InterPro" id="IPR000210">
    <property type="entry name" value="BTB/POZ_dom"/>
</dbReference>
<dbReference type="Pfam" id="PF00651">
    <property type="entry name" value="BTB"/>
    <property type="match status" value="1"/>
</dbReference>
<keyword evidence="1" id="KW-0880">Kelch repeat</keyword>
<dbReference type="CDD" id="cd18186">
    <property type="entry name" value="BTB_POZ_ZBTB_KLHL-like"/>
    <property type="match status" value="1"/>
</dbReference>
<protein>
    <recommendedName>
        <fullName evidence="3">BTB domain-containing protein</fullName>
    </recommendedName>
</protein>
<dbReference type="InterPro" id="IPR011333">
    <property type="entry name" value="SKP1/BTB/POZ_sf"/>
</dbReference>
<keyword evidence="2" id="KW-0677">Repeat</keyword>
<feature type="domain" description="BTB" evidence="3">
    <location>
        <begin position="2"/>
        <end position="69"/>
    </location>
</feature>
<gene>
    <name evidence="4" type="ORF">ABMA28_007861</name>
</gene>
<dbReference type="PANTHER" id="PTHR45632">
    <property type="entry name" value="LD33804P"/>
    <property type="match status" value="1"/>
</dbReference>
<dbReference type="Gene3D" id="3.30.710.10">
    <property type="entry name" value="Potassium Channel Kv1.1, Chain A"/>
    <property type="match status" value="1"/>
</dbReference>
<dbReference type="Proteomes" id="UP001549921">
    <property type="component" value="Unassembled WGS sequence"/>
</dbReference>
<dbReference type="SUPFAM" id="SSF54695">
    <property type="entry name" value="POZ domain"/>
    <property type="match status" value="1"/>
</dbReference>
<organism evidence="4 5">
    <name type="scientific">Loxostege sticticalis</name>
    <name type="common">Beet webworm moth</name>
    <dbReference type="NCBI Taxonomy" id="481309"/>
    <lineage>
        <taxon>Eukaryota</taxon>
        <taxon>Metazoa</taxon>
        <taxon>Ecdysozoa</taxon>
        <taxon>Arthropoda</taxon>
        <taxon>Hexapoda</taxon>
        <taxon>Insecta</taxon>
        <taxon>Pterygota</taxon>
        <taxon>Neoptera</taxon>
        <taxon>Endopterygota</taxon>
        <taxon>Lepidoptera</taxon>
        <taxon>Glossata</taxon>
        <taxon>Ditrysia</taxon>
        <taxon>Pyraloidea</taxon>
        <taxon>Crambidae</taxon>
        <taxon>Pyraustinae</taxon>
        <taxon>Loxostege</taxon>
    </lineage>
</organism>
<evidence type="ECO:0000256" key="2">
    <source>
        <dbReference type="ARBA" id="ARBA00022737"/>
    </source>
</evidence>
<dbReference type="AlphaFoldDB" id="A0ABD0SJ16"/>
<dbReference type="Pfam" id="PF01344">
    <property type="entry name" value="Kelch_1"/>
    <property type="match status" value="1"/>
</dbReference>
<proteinExistence type="predicted"/>
<dbReference type="EMBL" id="JBEDNZ010000020">
    <property type="protein sequence ID" value="KAL0819835.1"/>
    <property type="molecule type" value="Genomic_DNA"/>
</dbReference>
<dbReference type="SMART" id="SM00225">
    <property type="entry name" value="BTB"/>
    <property type="match status" value="1"/>
</dbReference>
<evidence type="ECO:0000313" key="5">
    <source>
        <dbReference type="Proteomes" id="UP001549921"/>
    </source>
</evidence>
<dbReference type="InterPro" id="IPR015915">
    <property type="entry name" value="Kelch-typ_b-propeller"/>
</dbReference>
<dbReference type="GO" id="GO:0003779">
    <property type="term" value="F:actin binding"/>
    <property type="evidence" value="ECO:0007669"/>
    <property type="project" value="UniProtKB-KW"/>
</dbReference>
<accession>A0ABD0SJ16</accession>
<reference evidence="4 5" key="1">
    <citation type="submission" date="2024-06" db="EMBL/GenBank/DDBJ databases">
        <title>A chromosome-level genome assembly of beet webworm, Loxostege sticticalis.</title>
        <authorList>
            <person name="Zhang Y."/>
        </authorList>
    </citation>
    <scope>NUCLEOTIDE SEQUENCE [LARGE SCALE GENOMIC DNA]</scope>
    <source>
        <strain evidence="4">AQ028</strain>
        <tissue evidence="4">Male pupae</tissue>
    </source>
</reference>
<comment type="caution">
    <text evidence="4">The sequence shown here is derived from an EMBL/GenBank/DDBJ whole genome shotgun (WGS) entry which is preliminary data.</text>
</comment>
<dbReference type="SUPFAM" id="SSF117281">
    <property type="entry name" value="Kelch motif"/>
    <property type="match status" value="1"/>
</dbReference>
<dbReference type="InterPro" id="IPR006652">
    <property type="entry name" value="Kelch_1"/>
</dbReference>
<dbReference type="Gene3D" id="2.120.10.80">
    <property type="entry name" value="Kelch-type beta propeller"/>
    <property type="match status" value="1"/>
</dbReference>
<name>A0ABD0SJ16_LOXSC</name>
<evidence type="ECO:0000256" key="1">
    <source>
        <dbReference type="ARBA" id="ARBA00022441"/>
    </source>
</evidence>
<sequence>MEEVSLIIDDQIFKAKKDVLCEHSDYFRAMFSGNYVENEKQEITIDVVDAESMKIILKYMDIGLIDLSEHSLTTVAELAVAANFLQITELVKQIEYCLDLQLSVSNWMQTLAIAENSSYSKLEQLSAAFGLLYFKSMKPEYVPTIQKLYWYLSHPYLDTLNELDVFKFGLEWIINNETGADALMIVLCCLDIKRLNISELKEMKVMVSEYANSLGCKVVDCLHELTSREFDLTTTVITEQKSMLCEMFTERVYNEVLTLIKQSRDRQLLYTPTVPITIVNDTPLDVEAHFMYTFSKDKPFEKWIEVAEKNLWGWNIVAWGPTKLVVVCGEYGRGTGSFMKDVKVYDTLRMEWTRHGVELPSRRHGGVAVVNDSLFIIGGVGGFRVVLDTAVIYDLKQRCFRKIAKLPDAIQSPAVCVHNNVVYAAGHKNIYRYEDSGSSDRWTTVISINTRTDCMISYKGYIYCTQNYFNHLNRFRPDEDSSVQLITQFYYPPATVCDLGNRLIFFTMFTTCGEQQADALAVEEYTGDSENPTVLWAEIDTAMKVNEVAGACALVLSIPPVNLPPVPHHMRYLNHYSSFT</sequence>
<evidence type="ECO:0000259" key="3">
    <source>
        <dbReference type="PROSITE" id="PS50097"/>
    </source>
</evidence>
<dbReference type="SMART" id="SM00612">
    <property type="entry name" value="Kelch"/>
    <property type="match status" value="2"/>
</dbReference>